<dbReference type="EMBL" id="JAMOIM010000001">
    <property type="protein sequence ID" value="MCW6506415.1"/>
    <property type="molecule type" value="Genomic_DNA"/>
</dbReference>
<dbReference type="RefSeq" id="WP_282582786.1">
    <property type="nucleotide sequence ID" value="NZ_JAMOIM010000001.1"/>
</dbReference>
<evidence type="ECO:0000256" key="3">
    <source>
        <dbReference type="ARBA" id="ARBA00022692"/>
    </source>
</evidence>
<feature type="transmembrane region" description="Helical" evidence="6">
    <location>
        <begin position="71"/>
        <end position="89"/>
    </location>
</feature>
<dbReference type="AlphaFoldDB" id="A0AA41YX24"/>
<feature type="transmembrane region" description="Helical" evidence="6">
    <location>
        <begin position="126"/>
        <end position="145"/>
    </location>
</feature>
<evidence type="ECO:0000256" key="5">
    <source>
        <dbReference type="ARBA" id="ARBA00023136"/>
    </source>
</evidence>
<protein>
    <submittedName>
        <fullName evidence="7">LysE family transporter</fullName>
    </submittedName>
</protein>
<dbReference type="PANTHER" id="PTHR30086">
    <property type="entry name" value="ARGININE EXPORTER PROTEIN ARGO"/>
    <property type="match status" value="1"/>
</dbReference>
<dbReference type="GO" id="GO:0015171">
    <property type="term" value="F:amino acid transmembrane transporter activity"/>
    <property type="evidence" value="ECO:0007669"/>
    <property type="project" value="TreeGrafter"/>
</dbReference>
<keyword evidence="8" id="KW-1185">Reference proteome</keyword>
<keyword evidence="3 6" id="KW-0812">Transmembrane</keyword>
<feature type="transmembrane region" description="Helical" evidence="6">
    <location>
        <begin position="151"/>
        <end position="170"/>
    </location>
</feature>
<feature type="transmembrane region" description="Helical" evidence="6">
    <location>
        <begin position="6"/>
        <end position="27"/>
    </location>
</feature>
<evidence type="ECO:0000256" key="4">
    <source>
        <dbReference type="ARBA" id="ARBA00022989"/>
    </source>
</evidence>
<organism evidence="7 8">
    <name type="scientific">Lichenifustis flavocetrariae</name>
    <dbReference type="NCBI Taxonomy" id="2949735"/>
    <lineage>
        <taxon>Bacteria</taxon>
        <taxon>Pseudomonadati</taxon>
        <taxon>Pseudomonadota</taxon>
        <taxon>Alphaproteobacteria</taxon>
        <taxon>Hyphomicrobiales</taxon>
        <taxon>Lichenihabitantaceae</taxon>
        <taxon>Lichenifustis</taxon>
    </lineage>
</organism>
<feature type="transmembrane region" description="Helical" evidence="6">
    <location>
        <begin position="39"/>
        <end position="65"/>
    </location>
</feature>
<dbReference type="InterPro" id="IPR001123">
    <property type="entry name" value="LeuE-type"/>
</dbReference>
<proteinExistence type="predicted"/>
<evidence type="ECO:0000256" key="6">
    <source>
        <dbReference type="SAM" id="Phobius"/>
    </source>
</evidence>
<accession>A0AA41YX24</accession>
<comment type="caution">
    <text evidence="7">The sequence shown here is derived from an EMBL/GenBank/DDBJ whole genome shotgun (WGS) entry which is preliminary data.</text>
</comment>
<dbReference type="GO" id="GO:0005886">
    <property type="term" value="C:plasma membrane"/>
    <property type="evidence" value="ECO:0007669"/>
    <property type="project" value="UniProtKB-SubCell"/>
</dbReference>
<dbReference type="Pfam" id="PF01810">
    <property type="entry name" value="LysE"/>
    <property type="match status" value="1"/>
</dbReference>
<keyword evidence="4 6" id="KW-1133">Transmembrane helix</keyword>
<keyword evidence="2" id="KW-1003">Cell membrane</keyword>
<comment type="subcellular location">
    <subcellularLocation>
        <location evidence="1">Cell membrane</location>
        <topology evidence="1">Multi-pass membrane protein</topology>
    </subcellularLocation>
</comment>
<evidence type="ECO:0000313" key="8">
    <source>
        <dbReference type="Proteomes" id="UP001165667"/>
    </source>
</evidence>
<keyword evidence="5 6" id="KW-0472">Membrane</keyword>
<evidence type="ECO:0000313" key="7">
    <source>
        <dbReference type="EMBL" id="MCW6506415.1"/>
    </source>
</evidence>
<dbReference type="Proteomes" id="UP001165667">
    <property type="component" value="Unassembled WGS sequence"/>
</dbReference>
<reference evidence="7" key="1">
    <citation type="submission" date="2022-05" db="EMBL/GenBank/DDBJ databases">
        <authorList>
            <person name="Pankratov T."/>
        </authorList>
    </citation>
    <scope>NUCLEOTIDE SEQUENCE</scope>
    <source>
        <strain evidence="7">BP6-180914</strain>
    </source>
</reference>
<sequence>MHDWPQLLTITGVLFLSVISPGPNFALVTSTAMGVSRRAALLTATGLAAATFTWVVLAVAGLGILLAQAPWVYVAVKAVGAAYLIWIGVKMLVGARKPLPPAGQQVGVRSAVVKAYVVSMTNPKSFAFYGSILTVMVPVGASSLFYMAVALIAVLVSAAWYGALALLFSHGSARRVFAKAKVGVEATMGALLIGMGGKLLLNR</sequence>
<gene>
    <name evidence="7" type="ORF">M8523_00080</name>
</gene>
<evidence type="ECO:0000256" key="1">
    <source>
        <dbReference type="ARBA" id="ARBA00004651"/>
    </source>
</evidence>
<name>A0AA41YX24_9HYPH</name>
<evidence type="ECO:0000256" key="2">
    <source>
        <dbReference type="ARBA" id="ARBA00022475"/>
    </source>
</evidence>
<dbReference type="PANTHER" id="PTHR30086:SF20">
    <property type="entry name" value="ARGININE EXPORTER PROTEIN ARGO-RELATED"/>
    <property type="match status" value="1"/>
</dbReference>